<evidence type="ECO:0000313" key="6">
    <source>
        <dbReference type="EMBL" id="TQV70567.1"/>
    </source>
</evidence>
<dbReference type="SUPFAM" id="SSF51206">
    <property type="entry name" value="cAMP-binding domain-like"/>
    <property type="match status" value="1"/>
</dbReference>
<feature type="domain" description="Cyclic nucleotide-binding" evidence="4">
    <location>
        <begin position="11"/>
        <end position="131"/>
    </location>
</feature>
<reference evidence="6 7" key="1">
    <citation type="submission" date="2019-06" db="EMBL/GenBank/DDBJ databases">
        <title>Whole genome sequence for Cellvibrionaceae sp. R142.</title>
        <authorList>
            <person name="Wang G."/>
        </authorList>
    </citation>
    <scope>NUCLEOTIDE SEQUENCE [LARGE SCALE GENOMIC DNA]</scope>
    <source>
        <strain evidence="6 7">R142</strain>
    </source>
</reference>
<evidence type="ECO:0000256" key="3">
    <source>
        <dbReference type="ARBA" id="ARBA00023163"/>
    </source>
</evidence>
<dbReference type="RefSeq" id="WP_142928977.1">
    <property type="nucleotide sequence ID" value="NZ_ML660102.1"/>
</dbReference>
<evidence type="ECO:0000259" key="5">
    <source>
        <dbReference type="PROSITE" id="PS51063"/>
    </source>
</evidence>
<dbReference type="InterPro" id="IPR050397">
    <property type="entry name" value="Env_Response_Regulators"/>
</dbReference>
<organism evidence="6 7">
    <name type="scientific">Exilibacterium tricleocarpae</name>
    <dbReference type="NCBI Taxonomy" id="2591008"/>
    <lineage>
        <taxon>Bacteria</taxon>
        <taxon>Pseudomonadati</taxon>
        <taxon>Pseudomonadota</taxon>
        <taxon>Gammaproteobacteria</taxon>
        <taxon>Cellvibrionales</taxon>
        <taxon>Cellvibrionaceae</taxon>
        <taxon>Exilibacterium</taxon>
    </lineage>
</organism>
<dbReference type="InterPro" id="IPR012318">
    <property type="entry name" value="HTH_CRP"/>
</dbReference>
<gene>
    <name evidence="6" type="ORF">FKG94_21330</name>
</gene>
<dbReference type="SMART" id="SM00419">
    <property type="entry name" value="HTH_CRP"/>
    <property type="match status" value="1"/>
</dbReference>
<dbReference type="InterPro" id="IPR014710">
    <property type="entry name" value="RmlC-like_jellyroll"/>
</dbReference>
<evidence type="ECO:0000256" key="1">
    <source>
        <dbReference type="ARBA" id="ARBA00023015"/>
    </source>
</evidence>
<dbReference type="GO" id="GO:0003700">
    <property type="term" value="F:DNA-binding transcription factor activity"/>
    <property type="evidence" value="ECO:0007669"/>
    <property type="project" value="TreeGrafter"/>
</dbReference>
<sequence length="226" mass="25141">MLDKNSFNFNWIDALPDTAKQAVVNTMTTRTFSDGEFVYLAGTPSEALYQVVEGLVRLTVMSPDGKEILMFVMRPGDCFGEVGLIEGTPRANSANVQGKTCLRLLPKQIFRALSKDYPSINEQLLQLMCRRMRLTLEMIEGAALLSLRQKLLRRLQALVSAYGEPAGDGIVIRPRFSQEELGKMVGASRQSINKELHALQSEGLIRLESGLVYVSNPERLSEQAFA</sequence>
<dbReference type="SMART" id="SM00100">
    <property type="entry name" value="cNMP"/>
    <property type="match status" value="1"/>
</dbReference>
<dbReference type="PANTHER" id="PTHR24567:SF74">
    <property type="entry name" value="HTH-TYPE TRANSCRIPTIONAL REGULATOR ARCR"/>
    <property type="match status" value="1"/>
</dbReference>
<evidence type="ECO:0000313" key="7">
    <source>
        <dbReference type="Proteomes" id="UP000319732"/>
    </source>
</evidence>
<evidence type="ECO:0000259" key="4">
    <source>
        <dbReference type="PROSITE" id="PS50042"/>
    </source>
</evidence>
<keyword evidence="2" id="KW-0238">DNA-binding</keyword>
<dbReference type="InterPro" id="IPR000595">
    <property type="entry name" value="cNMP-bd_dom"/>
</dbReference>
<dbReference type="InterPro" id="IPR036390">
    <property type="entry name" value="WH_DNA-bd_sf"/>
</dbReference>
<dbReference type="PROSITE" id="PS51063">
    <property type="entry name" value="HTH_CRP_2"/>
    <property type="match status" value="1"/>
</dbReference>
<dbReference type="CDD" id="cd00038">
    <property type="entry name" value="CAP_ED"/>
    <property type="match status" value="1"/>
</dbReference>
<proteinExistence type="predicted"/>
<dbReference type="OrthoDB" id="6881322at2"/>
<dbReference type="AlphaFoldDB" id="A0A545T019"/>
<dbReference type="Gene3D" id="2.60.120.10">
    <property type="entry name" value="Jelly Rolls"/>
    <property type="match status" value="1"/>
</dbReference>
<dbReference type="PANTHER" id="PTHR24567">
    <property type="entry name" value="CRP FAMILY TRANSCRIPTIONAL REGULATORY PROTEIN"/>
    <property type="match status" value="1"/>
</dbReference>
<dbReference type="Proteomes" id="UP000319732">
    <property type="component" value="Unassembled WGS sequence"/>
</dbReference>
<dbReference type="PROSITE" id="PS50042">
    <property type="entry name" value="CNMP_BINDING_3"/>
    <property type="match status" value="1"/>
</dbReference>
<dbReference type="InterPro" id="IPR018490">
    <property type="entry name" value="cNMP-bd_dom_sf"/>
</dbReference>
<dbReference type="GO" id="GO:0005829">
    <property type="term" value="C:cytosol"/>
    <property type="evidence" value="ECO:0007669"/>
    <property type="project" value="TreeGrafter"/>
</dbReference>
<dbReference type="Pfam" id="PF13545">
    <property type="entry name" value="HTH_Crp_2"/>
    <property type="match status" value="1"/>
</dbReference>
<feature type="domain" description="HTH crp-type" evidence="5">
    <location>
        <begin position="145"/>
        <end position="218"/>
    </location>
</feature>
<keyword evidence="1" id="KW-0805">Transcription regulation</keyword>
<dbReference type="SUPFAM" id="SSF46785">
    <property type="entry name" value="Winged helix' DNA-binding domain"/>
    <property type="match status" value="1"/>
</dbReference>
<evidence type="ECO:0000256" key="2">
    <source>
        <dbReference type="ARBA" id="ARBA00023125"/>
    </source>
</evidence>
<name>A0A545T019_9GAMM</name>
<dbReference type="GO" id="GO:0003677">
    <property type="term" value="F:DNA binding"/>
    <property type="evidence" value="ECO:0007669"/>
    <property type="project" value="UniProtKB-KW"/>
</dbReference>
<keyword evidence="7" id="KW-1185">Reference proteome</keyword>
<accession>A0A545T019</accession>
<dbReference type="EMBL" id="VHSG01000024">
    <property type="protein sequence ID" value="TQV70567.1"/>
    <property type="molecule type" value="Genomic_DNA"/>
</dbReference>
<keyword evidence="3" id="KW-0804">Transcription</keyword>
<protein>
    <submittedName>
        <fullName evidence="6">Crp/Fnr family transcriptional regulator</fullName>
    </submittedName>
</protein>
<dbReference type="Pfam" id="PF00027">
    <property type="entry name" value="cNMP_binding"/>
    <property type="match status" value="1"/>
</dbReference>
<comment type="caution">
    <text evidence="6">The sequence shown here is derived from an EMBL/GenBank/DDBJ whole genome shotgun (WGS) entry which is preliminary data.</text>
</comment>